<comment type="caution">
    <text evidence="1">The sequence shown here is derived from an EMBL/GenBank/DDBJ whole genome shotgun (WGS) entry which is preliminary data.</text>
</comment>
<proteinExistence type="predicted"/>
<evidence type="ECO:0000313" key="1">
    <source>
        <dbReference type="EMBL" id="MCJ1962310.1"/>
    </source>
</evidence>
<keyword evidence="2" id="KW-1185">Reference proteome</keyword>
<dbReference type="RefSeq" id="WP_243802174.1">
    <property type="nucleotide sequence ID" value="NZ_JALHAT010000037.1"/>
</dbReference>
<gene>
    <name evidence="1" type="ORF">MTR65_16580</name>
</gene>
<name>A0ABT0AGJ5_9SPHN</name>
<accession>A0ABT0AGJ5</accession>
<organism evidence="1 2">
    <name type="scientific">Novosphingobium mangrovi</name>
    <name type="common">ex Hu et al. 2023</name>
    <dbReference type="NCBI Taxonomy" id="2930094"/>
    <lineage>
        <taxon>Bacteria</taxon>
        <taxon>Pseudomonadati</taxon>
        <taxon>Pseudomonadota</taxon>
        <taxon>Alphaproteobacteria</taxon>
        <taxon>Sphingomonadales</taxon>
        <taxon>Sphingomonadaceae</taxon>
        <taxon>Novosphingobium</taxon>
    </lineage>
</organism>
<reference evidence="1" key="1">
    <citation type="submission" date="2022-03" db="EMBL/GenBank/DDBJ databases">
        <title>Identification of a novel bacterium isolated from mangrove sediments.</title>
        <authorList>
            <person name="Pan X."/>
        </authorList>
    </citation>
    <scope>NUCLEOTIDE SEQUENCE</scope>
    <source>
        <strain evidence="1">B2637</strain>
    </source>
</reference>
<sequence>MTTPEDTPANDTTLPRPQRRLLARLFNARTTPICVDGRELLTFQEAKRYLLSLAPEAREAAYHAIKSQRERQEEG</sequence>
<dbReference type="EMBL" id="JALHAT010000037">
    <property type="protein sequence ID" value="MCJ1962310.1"/>
    <property type="molecule type" value="Genomic_DNA"/>
</dbReference>
<dbReference type="Proteomes" id="UP001162802">
    <property type="component" value="Unassembled WGS sequence"/>
</dbReference>
<protein>
    <submittedName>
        <fullName evidence="1">Uncharacterized protein</fullName>
    </submittedName>
</protein>
<evidence type="ECO:0000313" key="2">
    <source>
        <dbReference type="Proteomes" id="UP001162802"/>
    </source>
</evidence>